<gene>
    <name evidence="3" type="ORF">GEV33_008025</name>
</gene>
<keyword evidence="4" id="KW-1185">Reference proteome</keyword>
<dbReference type="GO" id="GO:0005938">
    <property type="term" value="C:cell cortex"/>
    <property type="evidence" value="ECO:0007669"/>
    <property type="project" value="TreeGrafter"/>
</dbReference>
<sequence>MEVAGLLLMLLPWLVNAVAGMTDGSLHVTRQNKGDVFHPEGAKDCKPETCVGLSSGTAAALSTVDPCTCRCHPHLPAFREDLHICVDDIHGKSRPLRIRLYAFTTPANRKFIYTERPLLTREKNARD</sequence>
<dbReference type="Proteomes" id="UP000719412">
    <property type="component" value="Unassembled WGS sequence"/>
</dbReference>
<reference evidence="3" key="1">
    <citation type="journal article" date="2020" name="J Insects Food Feed">
        <title>The yellow mealworm (Tenebrio molitor) genome: a resource for the emerging insects as food and feed industry.</title>
        <authorList>
            <person name="Eriksson T."/>
            <person name="Andere A."/>
            <person name="Kelstrup H."/>
            <person name="Emery V."/>
            <person name="Picard C."/>
        </authorList>
    </citation>
    <scope>NUCLEOTIDE SEQUENCE</scope>
    <source>
        <strain evidence="3">Stoneville</strain>
        <tissue evidence="3">Whole head</tissue>
    </source>
</reference>
<comment type="caution">
    <text evidence="3">The sequence shown here is derived from an EMBL/GenBank/DDBJ whole genome shotgun (WGS) entry which is preliminary data.</text>
</comment>
<dbReference type="InterPro" id="IPR057507">
    <property type="entry name" value="Sha_B-like_N"/>
</dbReference>
<accession>A0A8J6HI20</accession>
<feature type="signal peptide" evidence="1">
    <location>
        <begin position="1"/>
        <end position="17"/>
    </location>
</feature>
<dbReference type="PANTHER" id="PTHR39387">
    <property type="entry name" value="SHAVENOID, ISOFORM B"/>
    <property type="match status" value="1"/>
</dbReference>
<evidence type="ECO:0000259" key="2">
    <source>
        <dbReference type="Pfam" id="PF23328"/>
    </source>
</evidence>
<dbReference type="GO" id="GO:0035317">
    <property type="term" value="P:imaginal disc-derived wing hair organization"/>
    <property type="evidence" value="ECO:0007669"/>
    <property type="project" value="TreeGrafter"/>
</dbReference>
<proteinExistence type="predicted"/>
<dbReference type="Pfam" id="PF23328">
    <property type="entry name" value="Sha_B_N"/>
    <property type="match status" value="1"/>
</dbReference>
<keyword evidence="1" id="KW-0732">Signal</keyword>
<protein>
    <recommendedName>
        <fullName evidence="2">Shavenoid isoform B-like N-terminal domain-containing protein</fullName>
    </recommendedName>
</protein>
<name>A0A8J6HI20_TENMO</name>
<reference evidence="3" key="2">
    <citation type="submission" date="2021-08" db="EMBL/GenBank/DDBJ databases">
        <authorList>
            <person name="Eriksson T."/>
        </authorList>
    </citation>
    <scope>NUCLEOTIDE SEQUENCE</scope>
    <source>
        <strain evidence="3">Stoneville</strain>
        <tissue evidence="3">Whole head</tissue>
    </source>
</reference>
<feature type="domain" description="Shavenoid isoform B-like N-terminal" evidence="2">
    <location>
        <begin position="26"/>
        <end position="90"/>
    </location>
</feature>
<evidence type="ECO:0000313" key="4">
    <source>
        <dbReference type="Proteomes" id="UP000719412"/>
    </source>
</evidence>
<evidence type="ECO:0000313" key="3">
    <source>
        <dbReference type="EMBL" id="KAH0814768.1"/>
    </source>
</evidence>
<feature type="chain" id="PRO_5035203676" description="Shavenoid isoform B-like N-terminal domain-containing protein" evidence="1">
    <location>
        <begin position="18"/>
        <end position="127"/>
    </location>
</feature>
<dbReference type="PANTHER" id="PTHR39387:SF1">
    <property type="entry name" value="SHAVENOID, ISOFORM B"/>
    <property type="match status" value="1"/>
</dbReference>
<dbReference type="AlphaFoldDB" id="A0A8J6HI20"/>
<dbReference type="EMBL" id="JABDTM020023950">
    <property type="protein sequence ID" value="KAH0814768.1"/>
    <property type="molecule type" value="Genomic_DNA"/>
</dbReference>
<organism evidence="3 4">
    <name type="scientific">Tenebrio molitor</name>
    <name type="common">Yellow mealworm beetle</name>
    <dbReference type="NCBI Taxonomy" id="7067"/>
    <lineage>
        <taxon>Eukaryota</taxon>
        <taxon>Metazoa</taxon>
        <taxon>Ecdysozoa</taxon>
        <taxon>Arthropoda</taxon>
        <taxon>Hexapoda</taxon>
        <taxon>Insecta</taxon>
        <taxon>Pterygota</taxon>
        <taxon>Neoptera</taxon>
        <taxon>Endopterygota</taxon>
        <taxon>Coleoptera</taxon>
        <taxon>Polyphaga</taxon>
        <taxon>Cucujiformia</taxon>
        <taxon>Tenebrionidae</taxon>
        <taxon>Tenebrio</taxon>
    </lineage>
</organism>
<evidence type="ECO:0000256" key="1">
    <source>
        <dbReference type="SAM" id="SignalP"/>
    </source>
</evidence>